<keyword evidence="3" id="KW-1185">Reference proteome</keyword>
<dbReference type="Proteomes" id="UP001642487">
    <property type="component" value="Chromosome 7"/>
</dbReference>
<gene>
    <name evidence="2" type="ORF">CITCOLO1_LOCUS18033</name>
</gene>
<organism evidence="2 3">
    <name type="scientific">Citrullus colocynthis</name>
    <name type="common">colocynth</name>
    <dbReference type="NCBI Taxonomy" id="252529"/>
    <lineage>
        <taxon>Eukaryota</taxon>
        <taxon>Viridiplantae</taxon>
        <taxon>Streptophyta</taxon>
        <taxon>Embryophyta</taxon>
        <taxon>Tracheophyta</taxon>
        <taxon>Spermatophyta</taxon>
        <taxon>Magnoliopsida</taxon>
        <taxon>eudicotyledons</taxon>
        <taxon>Gunneridae</taxon>
        <taxon>Pentapetalae</taxon>
        <taxon>rosids</taxon>
        <taxon>fabids</taxon>
        <taxon>Cucurbitales</taxon>
        <taxon>Cucurbitaceae</taxon>
        <taxon>Benincaseae</taxon>
        <taxon>Citrullus</taxon>
    </lineage>
</organism>
<feature type="compositionally biased region" description="Gly residues" evidence="1">
    <location>
        <begin position="156"/>
        <end position="168"/>
    </location>
</feature>
<sequence>MAGVAFSTSMWYLEDNVLIQVDNQKNIAMSKQIDQWGGGGYQNYDYDSGDYSYNQSEGHEVQPTRHYAVSAYVEDNNQLSSYEQSWRTHDRDRQTGTYTTASTKAVASRGETFKERATGRVGAKEEFKTTSTYRVGDKSGYTEYQCQERFRRVDFGGKGSGSTSGSGSKGSNKFLK</sequence>
<name>A0ABP0Z1W9_9ROSI</name>
<proteinExistence type="predicted"/>
<evidence type="ECO:0000313" key="2">
    <source>
        <dbReference type="EMBL" id="CAK9325763.1"/>
    </source>
</evidence>
<feature type="region of interest" description="Disordered" evidence="1">
    <location>
        <begin position="152"/>
        <end position="176"/>
    </location>
</feature>
<evidence type="ECO:0000256" key="1">
    <source>
        <dbReference type="SAM" id="MobiDB-lite"/>
    </source>
</evidence>
<reference evidence="2 3" key="1">
    <citation type="submission" date="2024-03" db="EMBL/GenBank/DDBJ databases">
        <authorList>
            <person name="Gkanogiannis A."/>
            <person name="Becerra Lopez-Lavalle L."/>
        </authorList>
    </citation>
    <scope>NUCLEOTIDE SEQUENCE [LARGE SCALE GENOMIC DNA]</scope>
</reference>
<evidence type="ECO:0000313" key="3">
    <source>
        <dbReference type="Proteomes" id="UP001642487"/>
    </source>
</evidence>
<accession>A0ABP0Z1W9</accession>
<protein>
    <submittedName>
        <fullName evidence="2">Uncharacterized protein</fullName>
    </submittedName>
</protein>
<dbReference type="EMBL" id="OZ021741">
    <property type="protein sequence ID" value="CAK9325763.1"/>
    <property type="molecule type" value="Genomic_DNA"/>
</dbReference>